<dbReference type="EMBL" id="JAHRIN010061171">
    <property type="protein sequence ID" value="MEQ2213184.1"/>
    <property type="molecule type" value="Genomic_DNA"/>
</dbReference>
<keyword evidence="3" id="KW-1185">Reference proteome</keyword>
<organism evidence="2 3">
    <name type="scientific">Xenoophorus captivus</name>
    <dbReference type="NCBI Taxonomy" id="1517983"/>
    <lineage>
        <taxon>Eukaryota</taxon>
        <taxon>Metazoa</taxon>
        <taxon>Chordata</taxon>
        <taxon>Craniata</taxon>
        <taxon>Vertebrata</taxon>
        <taxon>Euteleostomi</taxon>
        <taxon>Actinopterygii</taxon>
        <taxon>Neopterygii</taxon>
        <taxon>Teleostei</taxon>
        <taxon>Neoteleostei</taxon>
        <taxon>Acanthomorphata</taxon>
        <taxon>Ovalentaria</taxon>
        <taxon>Atherinomorphae</taxon>
        <taxon>Cyprinodontiformes</taxon>
        <taxon>Goodeidae</taxon>
        <taxon>Xenoophorus</taxon>
    </lineage>
</organism>
<comment type="caution">
    <text evidence="2">The sequence shown here is derived from an EMBL/GenBank/DDBJ whole genome shotgun (WGS) entry which is preliminary data.</text>
</comment>
<sequence length="163" mass="17805">MKARSSTADHFRPSRLPGLQTSPLKDAAPEFGHSTQTLHQWMAFKACKPRSMLEILFEPPTTNLDFFPGSLLPGSRSCVPSSLIVFDLPALPRDPSGPSDLVAYLRSSTAPDSHLSPPGGSIPPEKPVSRASCWRSSSNHLQLIWIFSLDHFCRAAALVYPPV</sequence>
<gene>
    <name evidence="2" type="ORF">XENOCAPTIV_010892</name>
</gene>
<evidence type="ECO:0000313" key="2">
    <source>
        <dbReference type="EMBL" id="MEQ2213184.1"/>
    </source>
</evidence>
<reference evidence="2 3" key="1">
    <citation type="submission" date="2021-06" db="EMBL/GenBank/DDBJ databases">
        <authorList>
            <person name="Palmer J.M."/>
        </authorList>
    </citation>
    <scope>NUCLEOTIDE SEQUENCE [LARGE SCALE GENOMIC DNA]</scope>
    <source>
        <strain evidence="2 3">XC_2019</strain>
        <tissue evidence="2">Muscle</tissue>
    </source>
</reference>
<feature type="region of interest" description="Disordered" evidence="1">
    <location>
        <begin position="1"/>
        <end position="30"/>
    </location>
</feature>
<proteinExistence type="predicted"/>
<protein>
    <submittedName>
        <fullName evidence="2">Uncharacterized protein</fullName>
    </submittedName>
</protein>
<dbReference type="Proteomes" id="UP001434883">
    <property type="component" value="Unassembled WGS sequence"/>
</dbReference>
<name>A0ABV0RY35_9TELE</name>
<accession>A0ABV0RY35</accession>
<evidence type="ECO:0000313" key="3">
    <source>
        <dbReference type="Proteomes" id="UP001434883"/>
    </source>
</evidence>
<evidence type="ECO:0000256" key="1">
    <source>
        <dbReference type="SAM" id="MobiDB-lite"/>
    </source>
</evidence>
<feature type="region of interest" description="Disordered" evidence="1">
    <location>
        <begin position="109"/>
        <end position="128"/>
    </location>
</feature>